<feature type="region of interest" description="Disordered" evidence="1">
    <location>
        <begin position="1"/>
        <end position="113"/>
    </location>
</feature>
<dbReference type="PANTHER" id="PTHR40644">
    <property type="entry name" value="UPF0653 PROTEIN C607.02C"/>
    <property type="match status" value="1"/>
</dbReference>
<reference evidence="4" key="2">
    <citation type="submission" date="2020-04" db="EMBL/GenBank/DDBJ databases">
        <authorList>
            <consortium name="NCBI Genome Project"/>
        </authorList>
    </citation>
    <scope>NUCLEOTIDE SEQUENCE</scope>
    <source>
        <strain evidence="4">CBS 781.70</strain>
    </source>
</reference>
<dbReference type="GeneID" id="54423011"/>
<dbReference type="AlphaFoldDB" id="A0A6G1GCV1"/>
<dbReference type="Proteomes" id="UP000504638">
    <property type="component" value="Unplaced"/>
</dbReference>
<evidence type="ECO:0000256" key="1">
    <source>
        <dbReference type="SAM" id="MobiDB-lite"/>
    </source>
</evidence>
<dbReference type="OrthoDB" id="5876637at2759"/>
<feature type="compositionally biased region" description="Basic and acidic residues" evidence="1">
    <location>
        <begin position="104"/>
        <end position="113"/>
    </location>
</feature>
<protein>
    <submittedName>
        <fullName evidence="2 4">Uncharacterized protein</fullName>
    </submittedName>
</protein>
<reference evidence="2 4" key="1">
    <citation type="submission" date="2020-01" db="EMBL/GenBank/DDBJ databases">
        <authorList>
            <consortium name="DOE Joint Genome Institute"/>
            <person name="Haridas S."/>
            <person name="Albert R."/>
            <person name="Binder M."/>
            <person name="Bloem J."/>
            <person name="Labutti K."/>
            <person name="Salamov A."/>
            <person name="Andreopoulos B."/>
            <person name="Baker S.E."/>
            <person name="Barry K."/>
            <person name="Bills G."/>
            <person name="Bluhm B.H."/>
            <person name="Cannon C."/>
            <person name="Castanera R."/>
            <person name="Culley D.E."/>
            <person name="Daum C."/>
            <person name="Ezra D."/>
            <person name="Gonzalez J.B."/>
            <person name="Henrissat B."/>
            <person name="Kuo A."/>
            <person name="Liang C."/>
            <person name="Lipzen A."/>
            <person name="Lutzoni F."/>
            <person name="Magnuson J."/>
            <person name="Mondo S."/>
            <person name="Nolan M."/>
            <person name="Ohm R."/>
            <person name="Pangilinan J."/>
            <person name="Park H.-J."/>
            <person name="Ramirez L."/>
            <person name="Alfaro M."/>
            <person name="Sun H."/>
            <person name="Tritt A."/>
            <person name="Yoshinaga Y."/>
            <person name="Zwiers L.-H."/>
            <person name="Turgeon B.G."/>
            <person name="Goodwin S.B."/>
            <person name="Spatafora J.W."/>
            <person name="Crous P.W."/>
            <person name="Grigoriev I.V."/>
        </authorList>
    </citation>
    <scope>NUCLEOTIDE SEQUENCE</scope>
    <source>
        <strain evidence="2 4">CBS 781.70</strain>
    </source>
</reference>
<feature type="compositionally biased region" description="Basic and acidic residues" evidence="1">
    <location>
        <begin position="71"/>
        <end position="87"/>
    </location>
</feature>
<feature type="compositionally biased region" description="Acidic residues" evidence="1">
    <location>
        <begin position="180"/>
        <end position="193"/>
    </location>
</feature>
<feature type="compositionally biased region" description="Basic and acidic residues" evidence="1">
    <location>
        <begin position="9"/>
        <end position="18"/>
    </location>
</feature>
<feature type="compositionally biased region" description="Basic and acidic residues" evidence="1">
    <location>
        <begin position="220"/>
        <end position="233"/>
    </location>
</feature>
<organism evidence="2">
    <name type="scientific">Eremomyces bilateralis CBS 781.70</name>
    <dbReference type="NCBI Taxonomy" id="1392243"/>
    <lineage>
        <taxon>Eukaryota</taxon>
        <taxon>Fungi</taxon>
        <taxon>Dikarya</taxon>
        <taxon>Ascomycota</taxon>
        <taxon>Pezizomycotina</taxon>
        <taxon>Dothideomycetes</taxon>
        <taxon>Dothideomycetes incertae sedis</taxon>
        <taxon>Eremomycetales</taxon>
        <taxon>Eremomycetaceae</taxon>
        <taxon>Eremomyces</taxon>
    </lineage>
</organism>
<feature type="region of interest" description="Disordered" evidence="1">
    <location>
        <begin position="177"/>
        <end position="237"/>
    </location>
</feature>
<keyword evidence="3" id="KW-1185">Reference proteome</keyword>
<dbReference type="EMBL" id="ML975151">
    <property type="protein sequence ID" value="KAF1815730.1"/>
    <property type="molecule type" value="Genomic_DNA"/>
</dbReference>
<evidence type="ECO:0000313" key="2">
    <source>
        <dbReference type="EMBL" id="KAF1815730.1"/>
    </source>
</evidence>
<evidence type="ECO:0000313" key="4">
    <source>
        <dbReference type="RefSeq" id="XP_033537361.1"/>
    </source>
</evidence>
<gene>
    <name evidence="2 4" type="ORF">P152DRAFT_505546</name>
</gene>
<accession>A0A6G1GCV1</accession>
<proteinExistence type="predicted"/>
<reference evidence="4" key="3">
    <citation type="submission" date="2025-04" db="UniProtKB">
        <authorList>
            <consortium name="RefSeq"/>
        </authorList>
    </citation>
    <scope>IDENTIFICATION</scope>
    <source>
        <strain evidence="4">CBS 781.70</strain>
    </source>
</reference>
<evidence type="ECO:0000313" key="3">
    <source>
        <dbReference type="Proteomes" id="UP000504638"/>
    </source>
</evidence>
<name>A0A6G1GCV1_9PEZI</name>
<dbReference type="RefSeq" id="XP_033537361.1">
    <property type="nucleotide sequence ID" value="XM_033682441.1"/>
</dbReference>
<dbReference type="PANTHER" id="PTHR40644:SF1">
    <property type="entry name" value="UPF0653 PROTEIN C607.02C"/>
    <property type="match status" value="1"/>
</dbReference>
<sequence length="296" mass="33169">MPHKHKRKRDDDKGRDADLPPSMIAKPLRPGHNPPPPPKGPKRAKKPKLSKDPDQWANDTPRAFLQLMRLGRGEKRPKGPDNGDAPRKGKGKGKPQAPITPAPPKKEEEPIPELTIKHGEKLADFAARVDQAMPIAGLARKMKKGEGKDEHRTKHEKKLLRLQAQWRKDEAAYREKREEAEELAEEEEEEEEGLVFGGNAGGKKGRKGVDEEDDPWAVLEGKRDRPKGLHDVAKAPPQFKSVPREVLKVKGAKVMAADVPKLAGSLKRREELQGERAKVIEAYREMVRKQKQKGSS</sequence>